<dbReference type="Gene3D" id="3.30.450.40">
    <property type="match status" value="1"/>
</dbReference>
<sequence length="294" mass="31389">MPTPAPQPAPIRSVQRAFALLELLADAEDDTTLTALARQLDLPTPTAYRLMRTLVSGGYVRQSPSRRYGLGPGLVRLGERTSRRLSLWARPTLEHVVDQLQETANLAVLDGDRVTYVAQVPGAYGMRMSAEVGQRVHAHCSGVGKAILATLPDAQVRALLRRTGMPPATPATIVDDAAFFAELARIRLRGYAIDDGEQEQGVRCVATVVRGWSTPMAVSVSGPSTRVPIAATTGYAEVLERAATCLGAVLAPGDGLGPDGTAVDQDRPAPDQPEPEARTGSPATAHRYDQQLWP</sequence>
<dbReference type="InterPro" id="IPR036388">
    <property type="entry name" value="WH-like_DNA-bd_sf"/>
</dbReference>
<feature type="domain" description="IclR-ED" evidence="9">
    <location>
        <begin position="73"/>
        <end position="252"/>
    </location>
</feature>
<dbReference type="EMBL" id="DXBY01000159">
    <property type="protein sequence ID" value="HIZ35979.1"/>
    <property type="molecule type" value="Genomic_DNA"/>
</dbReference>
<evidence type="ECO:0000256" key="4">
    <source>
        <dbReference type="ARBA" id="ARBA00023163"/>
    </source>
</evidence>
<evidence type="ECO:0000313" key="10">
    <source>
        <dbReference type="EMBL" id="HIZ35979.1"/>
    </source>
</evidence>
<evidence type="ECO:0000256" key="7">
    <source>
        <dbReference type="SAM" id="MobiDB-lite"/>
    </source>
</evidence>
<dbReference type="FunFam" id="1.10.10.10:FF:000056">
    <property type="entry name" value="IclR family transcriptional regulator"/>
    <property type="match status" value="1"/>
</dbReference>
<dbReference type="GO" id="GO:0003677">
    <property type="term" value="F:DNA binding"/>
    <property type="evidence" value="ECO:0007669"/>
    <property type="project" value="UniProtKB-KW"/>
</dbReference>
<dbReference type="SUPFAM" id="SSF46785">
    <property type="entry name" value="Winged helix' DNA-binding domain"/>
    <property type="match status" value="1"/>
</dbReference>
<organism evidence="10 11">
    <name type="scientific">Candidatus Ruania gallistercoris</name>
    <dbReference type="NCBI Taxonomy" id="2838746"/>
    <lineage>
        <taxon>Bacteria</taxon>
        <taxon>Bacillati</taxon>
        <taxon>Actinomycetota</taxon>
        <taxon>Actinomycetes</taxon>
        <taxon>Micrococcales</taxon>
        <taxon>Ruaniaceae</taxon>
        <taxon>Ruania</taxon>
    </lineage>
</organism>
<name>A0A9D2J536_9MICO</name>
<dbReference type="SUPFAM" id="SSF55781">
    <property type="entry name" value="GAF domain-like"/>
    <property type="match status" value="1"/>
</dbReference>
<dbReference type="GO" id="GO:0045892">
    <property type="term" value="P:negative regulation of DNA-templated transcription"/>
    <property type="evidence" value="ECO:0007669"/>
    <property type="project" value="TreeGrafter"/>
</dbReference>
<proteinExistence type="predicted"/>
<reference evidence="10" key="1">
    <citation type="journal article" date="2021" name="PeerJ">
        <title>Extensive microbial diversity within the chicken gut microbiome revealed by metagenomics and culture.</title>
        <authorList>
            <person name="Gilroy R."/>
            <person name="Ravi A."/>
            <person name="Getino M."/>
            <person name="Pursley I."/>
            <person name="Horton D.L."/>
            <person name="Alikhan N.F."/>
            <person name="Baker D."/>
            <person name="Gharbi K."/>
            <person name="Hall N."/>
            <person name="Watson M."/>
            <person name="Adriaenssens E.M."/>
            <person name="Foster-Nyarko E."/>
            <person name="Jarju S."/>
            <person name="Secka A."/>
            <person name="Antonio M."/>
            <person name="Oren A."/>
            <person name="Chaudhuri R.R."/>
            <person name="La Ragione R."/>
            <person name="Hildebrand F."/>
            <person name="Pallen M.J."/>
        </authorList>
    </citation>
    <scope>NUCLEOTIDE SEQUENCE</scope>
    <source>
        <strain evidence="10">ChiGjej4B4-7305</strain>
    </source>
</reference>
<dbReference type="PANTHER" id="PTHR30136">
    <property type="entry name" value="HELIX-TURN-HELIX TRANSCRIPTIONAL REGULATOR, ICLR FAMILY"/>
    <property type="match status" value="1"/>
</dbReference>
<dbReference type="Proteomes" id="UP000824037">
    <property type="component" value="Unassembled WGS sequence"/>
</dbReference>
<evidence type="ECO:0000259" key="8">
    <source>
        <dbReference type="PROSITE" id="PS51077"/>
    </source>
</evidence>
<keyword evidence="2" id="KW-0805">Transcription regulation</keyword>
<dbReference type="Gene3D" id="1.10.10.10">
    <property type="entry name" value="Winged helix-like DNA-binding domain superfamily/Winged helix DNA-binding domain"/>
    <property type="match status" value="1"/>
</dbReference>
<evidence type="ECO:0000256" key="3">
    <source>
        <dbReference type="ARBA" id="ARBA00023125"/>
    </source>
</evidence>
<dbReference type="Pfam" id="PF01614">
    <property type="entry name" value="IclR_C"/>
    <property type="match status" value="1"/>
</dbReference>
<feature type="region of interest" description="Disordered" evidence="7">
    <location>
        <begin position="254"/>
        <end position="294"/>
    </location>
</feature>
<reference evidence="10" key="2">
    <citation type="submission" date="2021-04" db="EMBL/GenBank/DDBJ databases">
        <authorList>
            <person name="Gilroy R."/>
        </authorList>
    </citation>
    <scope>NUCLEOTIDE SEQUENCE</scope>
    <source>
        <strain evidence="10">ChiGjej4B4-7305</strain>
    </source>
</reference>
<gene>
    <name evidence="10" type="ORF">H9815_09385</name>
</gene>
<comment type="caution">
    <text evidence="10">The sequence shown here is derived from an EMBL/GenBank/DDBJ whole genome shotgun (WGS) entry which is preliminary data.</text>
</comment>
<dbReference type="InterPro" id="IPR036390">
    <property type="entry name" value="WH_DNA-bd_sf"/>
</dbReference>
<dbReference type="PROSITE" id="PS51078">
    <property type="entry name" value="ICLR_ED"/>
    <property type="match status" value="1"/>
</dbReference>
<dbReference type="PROSITE" id="PS51077">
    <property type="entry name" value="HTH_ICLR"/>
    <property type="match status" value="1"/>
</dbReference>
<dbReference type="Pfam" id="PF09339">
    <property type="entry name" value="HTH_IclR"/>
    <property type="match status" value="1"/>
</dbReference>
<dbReference type="GO" id="GO:0006071">
    <property type="term" value="P:glycerol metabolic process"/>
    <property type="evidence" value="ECO:0007669"/>
    <property type="project" value="UniProtKB-KW"/>
</dbReference>
<protein>
    <recommendedName>
        <fullName evidence="6">Glycerol operon regulatory protein</fullName>
    </recommendedName>
</protein>
<dbReference type="PANTHER" id="PTHR30136:SF24">
    <property type="entry name" value="HTH-TYPE TRANSCRIPTIONAL REPRESSOR ALLR"/>
    <property type="match status" value="1"/>
</dbReference>
<dbReference type="AlphaFoldDB" id="A0A9D2J536"/>
<evidence type="ECO:0000256" key="1">
    <source>
        <dbReference type="ARBA" id="ARBA00022798"/>
    </source>
</evidence>
<evidence type="ECO:0000256" key="5">
    <source>
        <dbReference type="ARBA" id="ARBA00058938"/>
    </source>
</evidence>
<evidence type="ECO:0000313" key="11">
    <source>
        <dbReference type="Proteomes" id="UP000824037"/>
    </source>
</evidence>
<evidence type="ECO:0000256" key="6">
    <source>
        <dbReference type="ARBA" id="ARBA00070406"/>
    </source>
</evidence>
<evidence type="ECO:0000259" key="9">
    <source>
        <dbReference type="PROSITE" id="PS51078"/>
    </source>
</evidence>
<dbReference type="InterPro" id="IPR005471">
    <property type="entry name" value="Tscrpt_reg_IclR_N"/>
</dbReference>
<accession>A0A9D2J536</accession>
<keyword evidence="1" id="KW-0319">Glycerol metabolism</keyword>
<dbReference type="GO" id="GO:0003700">
    <property type="term" value="F:DNA-binding transcription factor activity"/>
    <property type="evidence" value="ECO:0007669"/>
    <property type="project" value="TreeGrafter"/>
</dbReference>
<dbReference type="InterPro" id="IPR014757">
    <property type="entry name" value="Tscrpt_reg_IclR_C"/>
</dbReference>
<dbReference type="SMART" id="SM00346">
    <property type="entry name" value="HTH_ICLR"/>
    <property type="match status" value="1"/>
</dbReference>
<evidence type="ECO:0000256" key="2">
    <source>
        <dbReference type="ARBA" id="ARBA00023015"/>
    </source>
</evidence>
<dbReference type="InterPro" id="IPR050707">
    <property type="entry name" value="HTH_MetabolicPath_Reg"/>
</dbReference>
<comment type="function">
    <text evidence="5">May be an activator protein for the gylABX operon.</text>
</comment>
<dbReference type="InterPro" id="IPR029016">
    <property type="entry name" value="GAF-like_dom_sf"/>
</dbReference>
<keyword evidence="3" id="KW-0238">DNA-binding</keyword>
<feature type="domain" description="HTH iclR-type" evidence="8">
    <location>
        <begin position="11"/>
        <end position="72"/>
    </location>
</feature>
<keyword evidence="4" id="KW-0804">Transcription</keyword>